<dbReference type="GO" id="GO:0005829">
    <property type="term" value="C:cytosol"/>
    <property type="evidence" value="ECO:0007669"/>
    <property type="project" value="TreeGrafter"/>
</dbReference>
<dbReference type="InterPro" id="IPR000119">
    <property type="entry name" value="Hist_DNA-bd"/>
</dbReference>
<dbReference type="SMART" id="SM00411">
    <property type="entry name" value="BHL"/>
    <property type="match status" value="1"/>
</dbReference>
<dbReference type="SUPFAM" id="SSF47729">
    <property type="entry name" value="IHF-like DNA-binding proteins"/>
    <property type="match status" value="1"/>
</dbReference>
<dbReference type="OrthoDB" id="9799835at2"/>
<evidence type="ECO:0000256" key="5">
    <source>
        <dbReference type="SAM" id="MobiDB-lite"/>
    </source>
</evidence>
<feature type="region of interest" description="Disordered" evidence="5">
    <location>
        <begin position="55"/>
        <end position="74"/>
    </location>
</feature>
<comment type="similarity">
    <text evidence="1 4">Belongs to the bacterial histone-like protein family.</text>
</comment>
<reference evidence="7" key="1">
    <citation type="journal article" date="2014" name="Stand. Genomic Sci.">
        <title>Genome sequence of the exopolysaccharide-producing Salipiger mucosus type strain (DSM 16094(T)), a moderately halophilic member of the Roseobacter clade.</title>
        <authorList>
            <person name="Riedel T."/>
            <person name="Spring S."/>
            <person name="Fiebig A."/>
            <person name="Petersen J."/>
            <person name="Kyrpides N.C."/>
            <person name="Goker M."/>
            <person name="Klenk H.P."/>
        </authorList>
    </citation>
    <scope>NUCLEOTIDE SEQUENCE [LARGE SCALE GENOMIC DNA]</scope>
    <source>
        <strain evidence="7">DSM 16094</strain>
    </source>
</reference>
<keyword evidence="7" id="KW-1185">Reference proteome</keyword>
<keyword evidence="3 6" id="KW-0238">DNA-binding</keyword>
<evidence type="ECO:0000313" key="6">
    <source>
        <dbReference type="EMBL" id="EPX76776.1"/>
    </source>
</evidence>
<name>S9Q5W7_9RHOB</name>
<evidence type="ECO:0000256" key="2">
    <source>
        <dbReference type="ARBA" id="ARBA00023067"/>
    </source>
</evidence>
<dbReference type="STRING" id="1123237.Salmuc_04662"/>
<dbReference type="EMBL" id="APVH01000043">
    <property type="protein sequence ID" value="EPX76776.1"/>
    <property type="molecule type" value="Genomic_DNA"/>
</dbReference>
<evidence type="ECO:0000256" key="1">
    <source>
        <dbReference type="ARBA" id="ARBA00010529"/>
    </source>
</evidence>
<keyword evidence="2" id="KW-0226">DNA condensation</keyword>
<dbReference type="CDD" id="cd13831">
    <property type="entry name" value="HU"/>
    <property type="match status" value="1"/>
</dbReference>
<dbReference type="Pfam" id="PF00216">
    <property type="entry name" value="Bac_DNA_binding"/>
    <property type="match status" value="1"/>
</dbReference>
<dbReference type="Proteomes" id="UP000015347">
    <property type="component" value="Unassembled WGS sequence"/>
</dbReference>
<dbReference type="GO" id="GO:0030527">
    <property type="term" value="F:structural constituent of chromatin"/>
    <property type="evidence" value="ECO:0007669"/>
    <property type="project" value="InterPro"/>
</dbReference>
<evidence type="ECO:0000256" key="4">
    <source>
        <dbReference type="RuleBase" id="RU003939"/>
    </source>
</evidence>
<dbReference type="PANTHER" id="PTHR33175">
    <property type="entry name" value="DNA-BINDING PROTEIN HU"/>
    <property type="match status" value="1"/>
</dbReference>
<protein>
    <submittedName>
        <fullName evidence="6">DNA-binding protein HU</fullName>
    </submittedName>
</protein>
<dbReference type="Gene3D" id="4.10.520.10">
    <property type="entry name" value="IHF-like DNA-binding proteins"/>
    <property type="match status" value="1"/>
</dbReference>
<dbReference type="InterPro" id="IPR010992">
    <property type="entry name" value="IHF-like_DNA-bd_dom_sf"/>
</dbReference>
<dbReference type="RefSeq" id="WP_021120773.1">
    <property type="nucleotide sequence ID" value="NZ_KE557281.1"/>
</dbReference>
<gene>
    <name evidence="6" type="ORF">Salmuc_04662</name>
</gene>
<evidence type="ECO:0000256" key="3">
    <source>
        <dbReference type="ARBA" id="ARBA00023125"/>
    </source>
</evidence>
<dbReference type="HOGENOM" id="CLU_105066_3_0_5"/>
<sequence length="96" mass="9910">MATKPMTKADLTDALAQQAGVDKKAATSVLDALSDVITKEVAEGGAVTIPGVGKVHAKQRPEREVRNPATGKTMTKGADLQVKVTIAKSLKDGVNA</sequence>
<evidence type="ECO:0000313" key="7">
    <source>
        <dbReference type="Proteomes" id="UP000015347"/>
    </source>
</evidence>
<comment type="caution">
    <text evidence="6">The sequence shown here is derived from an EMBL/GenBank/DDBJ whole genome shotgun (WGS) entry which is preliminary data.</text>
</comment>
<organism evidence="6 7">
    <name type="scientific">Salipiger mucosus DSM 16094</name>
    <dbReference type="NCBI Taxonomy" id="1123237"/>
    <lineage>
        <taxon>Bacteria</taxon>
        <taxon>Pseudomonadati</taxon>
        <taxon>Pseudomonadota</taxon>
        <taxon>Alphaproteobacteria</taxon>
        <taxon>Rhodobacterales</taxon>
        <taxon>Roseobacteraceae</taxon>
        <taxon>Salipiger</taxon>
    </lineage>
</organism>
<proteinExistence type="inferred from homology"/>
<dbReference type="eggNOG" id="COG0776">
    <property type="taxonomic scope" value="Bacteria"/>
</dbReference>
<accession>S9Q5W7</accession>
<dbReference type="AlphaFoldDB" id="S9Q5W7"/>
<dbReference type="GO" id="GO:0003677">
    <property type="term" value="F:DNA binding"/>
    <property type="evidence" value="ECO:0007669"/>
    <property type="project" value="UniProtKB-KW"/>
</dbReference>
<dbReference type="PANTHER" id="PTHR33175:SF3">
    <property type="entry name" value="DNA-BINDING PROTEIN HU-BETA"/>
    <property type="match status" value="1"/>
</dbReference>
<dbReference type="GO" id="GO:0030261">
    <property type="term" value="P:chromosome condensation"/>
    <property type="evidence" value="ECO:0007669"/>
    <property type="project" value="UniProtKB-KW"/>
</dbReference>